<evidence type="ECO:0000313" key="3">
    <source>
        <dbReference type="Proteomes" id="UP000095709"/>
    </source>
</evidence>
<feature type="transmembrane region" description="Helical" evidence="1">
    <location>
        <begin position="74"/>
        <end position="104"/>
    </location>
</feature>
<sequence length="112" mass="12611">MFQRLFGNTPEEQLTYLQPRILLTALVIVVGLLAMLFGGSGDWIIVIAAYVWGWDFLKNWFGFTTIGAFFSGNIAIGVVLFVGYLIIGYVIGLITFLLGAVRYIQLRLLFKR</sequence>
<accession>A0A174KQ60</accession>
<protein>
    <submittedName>
        <fullName evidence="2">Uncharacterized protein</fullName>
    </submittedName>
</protein>
<name>A0A174KQ60_9FIRM</name>
<feature type="transmembrane region" description="Helical" evidence="1">
    <location>
        <begin position="21"/>
        <end position="54"/>
    </location>
</feature>
<evidence type="ECO:0000256" key="1">
    <source>
        <dbReference type="SAM" id="Phobius"/>
    </source>
</evidence>
<keyword evidence="1" id="KW-1133">Transmembrane helix</keyword>
<evidence type="ECO:0000313" key="2">
    <source>
        <dbReference type="EMBL" id="CUP14163.1"/>
    </source>
</evidence>
<gene>
    <name evidence="2" type="ORF">ERS852498_01329</name>
</gene>
<organism evidence="2 3">
    <name type="scientific">Fusicatenibacter saccharivorans</name>
    <dbReference type="NCBI Taxonomy" id="1150298"/>
    <lineage>
        <taxon>Bacteria</taxon>
        <taxon>Bacillati</taxon>
        <taxon>Bacillota</taxon>
        <taxon>Clostridia</taxon>
        <taxon>Lachnospirales</taxon>
        <taxon>Lachnospiraceae</taxon>
        <taxon>Fusicatenibacter</taxon>
    </lineage>
</organism>
<proteinExistence type="predicted"/>
<dbReference type="RefSeq" id="WP_055266192.1">
    <property type="nucleotide sequence ID" value="NZ_CZAL01000006.1"/>
</dbReference>
<dbReference type="AlphaFoldDB" id="A0A174KQ60"/>
<dbReference type="EMBL" id="CZAL01000006">
    <property type="protein sequence ID" value="CUP14163.1"/>
    <property type="molecule type" value="Genomic_DNA"/>
</dbReference>
<keyword evidence="1" id="KW-0812">Transmembrane</keyword>
<keyword evidence="1" id="KW-0472">Membrane</keyword>
<dbReference type="Proteomes" id="UP000095709">
    <property type="component" value="Unassembled WGS sequence"/>
</dbReference>
<reference evidence="2 3" key="1">
    <citation type="submission" date="2015-09" db="EMBL/GenBank/DDBJ databases">
        <authorList>
            <consortium name="Pathogen Informatics"/>
        </authorList>
    </citation>
    <scope>NUCLEOTIDE SEQUENCE [LARGE SCALE GENOMIC DNA]</scope>
    <source>
        <strain evidence="2 3">2789STDY5834885</strain>
    </source>
</reference>